<protein>
    <submittedName>
        <fullName evidence="2">Uncharacterized protein</fullName>
    </submittedName>
</protein>
<evidence type="ECO:0000313" key="3">
    <source>
        <dbReference type="Proteomes" id="UP000214880"/>
    </source>
</evidence>
<dbReference type="STRING" id="146817.SAMN04488502_11568"/>
<dbReference type="AlphaFoldDB" id="A0A1G9ZUU3"/>
<organism evidence="2 3">
    <name type="scientific">Dendrosporobacter quercicolus</name>
    <dbReference type="NCBI Taxonomy" id="146817"/>
    <lineage>
        <taxon>Bacteria</taxon>
        <taxon>Bacillati</taxon>
        <taxon>Bacillota</taxon>
        <taxon>Negativicutes</taxon>
        <taxon>Selenomonadales</taxon>
        <taxon>Sporomusaceae</taxon>
        <taxon>Dendrosporobacter</taxon>
    </lineage>
</organism>
<dbReference type="EMBL" id="FNHB01000015">
    <property type="protein sequence ID" value="SDN24915.1"/>
    <property type="molecule type" value="Genomic_DNA"/>
</dbReference>
<sequence length="287" mass="32041">MMVKTIKKAQVNNVAEILSSGILSKEMKERSPLPEPAACTSRKPTPVECIKMGLDIGKAQIMTLDDLTAEDAKLILDAGYGPATLQTLYGIKSAGSLYPRLVKWGLHKKGADPRPKMAGTRQKRNKPPTMDVKTFQDNVYEEGRTVQAEQLEQADQTEQLEQPARSEVPTEGKSAGQFTRSEFLALLSTELESIQQLFEEKNQSYGTVDDLFYNFRQTAIRIFNKQEHTAMFTVLMTLVDKHLVPLANKGLDDKECAERLRDVIVYALIGIAMWKEMHYSNGASGPT</sequence>
<feature type="region of interest" description="Disordered" evidence="1">
    <location>
        <begin position="109"/>
        <end position="131"/>
    </location>
</feature>
<dbReference type="RefSeq" id="WP_173813012.1">
    <property type="nucleotide sequence ID" value="NZ_FNHB01000015.1"/>
</dbReference>
<evidence type="ECO:0000313" key="2">
    <source>
        <dbReference type="EMBL" id="SDN24915.1"/>
    </source>
</evidence>
<proteinExistence type="predicted"/>
<name>A0A1G9ZUU3_9FIRM</name>
<gene>
    <name evidence="2" type="ORF">SAMN04488502_11568</name>
</gene>
<reference evidence="2 3" key="1">
    <citation type="submission" date="2016-10" db="EMBL/GenBank/DDBJ databases">
        <authorList>
            <person name="de Groot N.N."/>
        </authorList>
    </citation>
    <scope>NUCLEOTIDE SEQUENCE [LARGE SCALE GENOMIC DNA]</scope>
    <source>
        <strain evidence="2 3">DSM 1736</strain>
    </source>
</reference>
<evidence type="ECO:0000256" key="1">
    <source>
        <dbReference type="SAM" id="MobiDB-lite"/>
    </source>
</evidence>
<accession>A0A1G9ZUU3</accession>
<dbReference type="Proteomes" id="UP000214880">
    <property type="component" value="Unassembled WGS sequence"/>
</dbReference>
<feature type="region of interest" description="Disordered" evidence="1">
    <location>
        <begin position="152"/>
        <end position="173"/>
    </location>
</feature>
<keyword evidence="3" id="KW-1185">Reference proteome</keyword>